<dbReference type="PANTHER" id="PTHR11733">
    <property type="entry name" value="ZINC METALLOPROTEASE FAMILY M13 NEPRILYSIN-RELATED"/>
    <property type="match status" value="1"/>
</dbReference>
<dbReference type="PROSITE" id="PS51885">
    <property type="entry name" value="NEPRILYSIN"/>
    <property type="match status" value="1"/>
</dbReference>
<feature type="transmembrane region" description="Helical" evidence="8">
    <location>
        <begin position="91"/>
        <end position="112"/>
    </location>
</feature>
<sequence>MPLNTSSNMHKYEPANQHESEAKDALPTHQIPRKLDDANGAIELQKRSLQMNHSKEGPLTTPGEPGKELRVFYTGGRGMALPCHRTRTEKYLIALSFLLFCACIAFVVIAFARHKKTDVSSVCLSEHCVRTAAQLLDSIDHKADPCDDFFQYACGSWNKKHIIPEDKSSYNTFEKLHDELQVKLKRLLEEPVSDYDTNATVKAKILYTSCVNTSRIEETGDVPINAVLRKFGGWPVVVGNQWENSGWRLETVLGTLRRVYNAPLIIDTWVSADDKDSNTNILQLDQPSLGMPSREYYLKEKERTYKDAYLTYMVNVARLLGANESYARHEMAEVLAFEVELAKVTTPQAERHDTGAMYAKMSVGELQERVPEIDWLQYFNTFMSTPVNSTELLVSFGMKYLKAMAKLVRKQTDRVLANYLLWRLVLGLVPEMTERYQRERNEYRRVLQGVSREKVRWQKCVEYVNERMGMAVGRLFVRDNFDVESKHMALEMIHNIREAFTEILEDSDWMDDATKGVAKEKANTINERIGYPEFILDQAELDKLYLGLEFDADSYFENILKVEMHDSLKNLAKLRHPVQKEKWEQDPAVVNAFYNPNMNDIVFPAGILQSLFYSAHFPKSLNYGGIGVVIGHEITHGFDDKGRQYDKNGNLRQWWNNNTILAFRKRAQCIVDQYSNYKLEPFGLQIDGKNTQGENIADNGGLKESFRAYRKWVDRNGEEPPLPGMNLTHNQLFFLNYAQIWCGIMRGEEALHKVRTSVHSPGPIRVLGPLSNSPNFSKAYNCPLGSRMNPHHKCAVW</sequence>
<evidence type="ECO:0000313" key="11">
    <source>
        <dbReference type="EMBL" id="KAK2188821.1"/>
    </source>
</evidence>
<evidence type="ECO:0000256" key="8">
    <source>
        <dbReference type="SAM" id="Phobius"/>
    </source>
</evidence>
<protein>
    <submittedName>
        <fullName evidence="11">Uncharacterized protein</fullName>
    </submittedName>
</protein>
<evidence type="ECO:0000256" key="2">
    <source>
        <dbReference type="ARBA" id="ARBA00022670"/>
    </source>
</evidence>
<feature type="domain" description="Peptidase M13 N-terminal" evidence="10">
    <location>
        <begin position="145"/>
        <end position="532"/>
    </location>
</feature>
<evidence type="ECO:0000256" key="5">
    <source>
        <dbReference type="ARBA" id="ARBA00022833"/>
    </source>
</evidence>
<dbReference type="InterPro" id="IPR000718">
    <property type="entry name" value="Peptidase_M13"/>
</dbReference>
<feature type="domain" description="Peptidase M13 C-terminal" evidence="9">
    <location>
        <begin position="591"/>
        <end position="796"/>
    </location>
</feature>
<gene>
    <name evidence="11" type="ORF">NP493_122g01014</name>
</gene>
<dbReference type="CDD" id="cd08662">
    <property type="entry name" value="M13"/>
    <property type="match status" value="1"/>
</dbReference>
<evidence type="ECO:0000313" key="12">
    <source>
        <dbReference type="Proteomes" id="UP001209878"/>
    </source>
</evidence>
<accession>A0AAD9P621</accession>
<feature type="compositionally biased region" description="Basic and acidic residues" evidence="7">
    <location>
        <begin position="10"/>
        <end position="24"/>
    </location>
</feature>
<dbReference type="PANTHER" id="PTHR11733:SF241">
    <property type="entry name" value="GH26575P-RELATED"/>
    <property type="match status" value="1"/>
</dbReference>
<dbReference type="InterPro" id="IPR042089">
    <property type="entry name" value="Peptidase_M13_dom_2"/>
</dbReference>
<keyword evidence="5" id="KW-0862">Zinc</keyword>
<comment type="cofactor">
    <cofactor evidence="1">
        <name>Zn(2+)</name>
        <dbReference type="ChEBI" id="CHEBI:29105"/>
    </cofactor>
</comment>
<organism evidence="11 12">
    <name type="scientific">Ridgeia piscesae</name>
    <name type="common">Tubeworm</name>
    <dbReference type="NCBI Taxonomy" id="27915"/>
    <lineage>
        <taxon>Eukaryota</taxon>
        <taxon>Metazoa</taxon>
        <taxon>Spiralia</taxon>
        <taxon>Lophotrochozoa</taxon>
        <taxon>Annelida</taxon>
        <taxon>Polychaeta</taxon>
        <taxon>Sedentaria</taxon>
        <taxon>Canalipalpata</taxon>
        <taxon>Sabellida</taxon>
        <taxon>Siboglinidae</taxon>
        <taxon>Ridgeia</taxon>
    </lineage>
</organism>
<feature type="region of interest" description="Disordered" evidence="7">
    <location>
        <begin position="47"/>
        <end position="66"/>
    </location>
</feature>
<dbReference type="PRINTS" id="PR00786">
    <property type="entry name" value="NEPRILYSIN"/>
</dbReference>
<evidence type="ECO:0000259" key="9">
    <source>
        <dbReference type="Pfam" id="PF01431"/>
    </source>
</evidence>
<evidence type="ECO:0000256" key="3">
    <source>
        <dbReference type="ARBA" id="ARBA00022723"/>
    </source>
</evidence>
<keyword evidence="12" id="KW-1185">Reference proteome</keyword>
<dbReference type="InterPro" id="IPR018497">
    <property type="entry name" value="Peptidase_M13_C"/>
</dbReference>
<dbReference type="GO" id="GO:0004222">
    <property type="term" value="F:metalloendopeptidase activity"/>
    <property type="evidence" value="ECO:0007669"/>
    <property type="project" value="InterPro"/>
</dbReference>
<dbReference type="SUPFAM" id="SSF55486">
    <property type="entry name" value="Metalloproteases ('zincins'), catalytic domain"/>
    <property type="match status" value="1"/>
</dbReference>
<feature type="region of interest" description="Disordered" evidence="7">
    <location>
        <begin position="1"/>
        <end position="24"/>
    </location>
</feature>
<dbReference type="Pfam" id="PF05649">
    <property type="entry name" value="Peptidase_M13_N"/>
    <property type="match status" value="1"/>
</dbReference>
<dbReference type="InterPro" id="IPR008753">
    <property type="entry name" value="Peptidase_M13_N"/>
</dbReference>
<dbReference type="AlphaFoldDB" id="A0AAD9P621"/>
<keyword evidence="8" id="KW-1133">Transmembrane helix</keyword>
<evidence type="ECO:0000256" key="1">
    <source>
        <dbReference type="ARBA" id="ARBA00001947"/>
    </source>
</evidence>
<evidence type="ECO:0000256" key="4">
    <source>
        <dbReference type="ARBA" id="ARBA00022801"/>
    </source>
</evidence>
<dbReference type="GO" id="GO:0046872">
    <property type="term" value="F:metal ion binding"/>
    <property type="evidence" value="ECO:0007669"/>
    <property type="project" value="UniProtKB-KW"/>
</dbReference>
<reference evidence="11" key="1">
    <citation type="journal article" date="2023" name="Mol. Biol. Evol.">
        <title>Third-Generation Sequencing Reveals the Adaptive Role of the Epigenome in Three Deep-Sea Polychaetes.</title>
        <authorList>
            <person name="Perez M."/>
            <person name="Aroh O."/>
            <person name="Sun Y."/>
            <person name="Lan Y."/>
            <person name="Juniper S.K."/>
            <person name="Young C.R."/>
            <person name="Angers B."/>
            <person name="Qian P.Y."/>
        </authorList>
    </citation>
    <scope>NUCLEOTIDE SEQUENCE</scope>
    <source>
        <strain evidence="11">R07B-5</strain>
    </source>
</reference>
<dbReference type="Proteomes" id="UP001209878">
    <property type="component" value="Unassembled WGS sequence"/>
</dbReference>
<name>A0AAD9P621_RIDPI</name>
<keyword evidence="8" id="KW-0472">Membrane</keyword>
<dbReference type="InterPro" id="IPR024079">
    <property type="entry name" value="MetalloPept_cat_dom_sf"/>
</dbReference>
<dbReference type="Gene3D" id="1.10.1380.10">
    <property type="entry name" value="Neutral endopeptidase , domain2"/>
    <property type="match status" value="1"/>
</dbReference>
<dbReference type="GO" id="GO:0005886">
    <property type="term" value="C:plasma membrane"/>
    <property type="evidence" value="ECO:0007669"/>
    <property type="project" value="TreeGrafter"/>
</dbReference>
<keyword evidence="4" id="KW-0378">Hydrolase</keyword>
<keyword evidence="6" id="KW-0482">Metalloprotease</keyword>
<comment type="caution">
    <text evidence="11">The sequence shown here is derived from an EMBL/GenBank/DDBJ whole genome shotgun (WGS) entry which is preliminary data.</text>
</comment>
<keyword evidence="8" id="KW-0812">Transmembrane</keyword>
<evidence type="ECO:0000256" key="6">
    <source>
        <dbReference type="ARBA" id="ARBA00023049"/>
    </source>
</evidence>
<dbReference type="GO" id="GO:0016485">
    <property type="term" value="P:protein processing"/>
    <property type="evidence" value="ECO:0007669"/>
    <property type="project" value="TreeGrafter"/>
</dbReference>
<keyword evidence="2" id="KW-0645">Protease</keyword>
<dbReference type="Pfam" id="PF01431">
    <property type="entry name" value="Peptidase_M13"/>
    <property type="match status" value="1"/>
</dbReference>
<proteinExistence type="predicted"/>
<dbReference type="EMBL" id="JAODUO010000121">
    <property type="protein sequence ID" value="KAK2188821.1"/>
    <property type="molecule type" value="Genomic_DNA"/>
</dbReference>
<keyword evidence="3" id="KW-0479">Metal-binding</keyword>
<dbReference type="Gene3D" id="3.40.390.10">
    <property type="entry name" value="Collagenase (Catalytic Domain)"/>
    <property type="match status" value="1"/>
</dbReference>
<evidence type="ECO:0000259" key="10">
    <source>
        <dbReference type="Pfam" id="PF05649"/>
    </source>
</evidence>
<evidence type="ECO:0000256" key="7">
    <source>
        <dbReference type="SAM" id="MobiDB-lite"/>
    </source>
</evidence>